<dbReference type="OMA" id="YGGHEAW"/>
<evidence type="ECO:0000256" key="5">
    <source>
        <dbReference type="ARBA" id="ARBA00022614"/>
    </source>
</evidence>
<dbReference type="PROSITE" id="PS51281">
    <property type="entry name" value="TAP_C"/>
    <property type="match status" value="1"/>
</dbReference>
<feature type="compositionally biased region" description="Low complexity" evidence="11">
    <location>
        <begin position="595"/>
        <end position="604"/>
    </location>
</feature>
<keyword evidence="6" id="KW-0677">Repeat</keyword>
<dbReference type="InterPro" id="IPR002075">
    <property type="entry name" value="NTF2_dom"/>
</dbReference>
<name>A0A2V5GYI2_ASPV1</name>
<dbReference type="InterPro" id="IPR032710">
    <property type="entry name" value="NTF2-like_dom_sf"/>
</dbReference>
<evidence type="ECO:0000256" key="6">
    <source>
        <dbReference type="ARBA" id="ARBA00022737"/>
    </source>
</evidence>
<feature type="domain" description="TAP-C" evidence="13">
    <location>
        <begin position="638"/>
        <end position="693"/>
    </location>
</feature>
<dbReference type="AlphaFoldDB" id="A0A2V5GYI2"/>
<evidence type="ECO:0000313" key="14">
    <source>
        <dbReference type="EMBL" id="PYI16535.1"/>
    </source>
</evidence>
<reference evidence="14 15" key="1">
    <citation type="submission" date="2018-02" db="EMBL/GenBank/DDBJ databases">
        <title>The genomes of Aspergillus section Nigri reveals drivers in fungal speciation.</title>
        <authorList>
            <consortium name="DOE Joint Genome Institute"/>
            <person name="Vesth T.C."/>
            <person name="Nybo J."/>
            <person name="Theobald S."/>
            <person name="Brandl J."/>
            <person name="Frisvad J.C."/>
            <person name="Nielsen K.F."/>
            <person name="Lyhne E.K."/>
            <person name="Kogle M.E."/>
            <person name="Kuo A."/>
            <person name="Riley R."/>
            <person name="Clum A."/>
            <person name="Nolan M."/>
            <person name="Lipzen A."/>
            <person name="Salamov A."/>
            <person name="Henrissat B."/>
            <person name="Wiebenga A."/>
            <person name="De vries R.P."/>
            <person name="Grigoriev I.V."/>
            <person name="Mortensen U.H."/>
            <person name="Andersen M.R."/>
            <person name="Baker S.E."/>
        </authorList>
    </citation>
    <scope>NUCLEOTIDE SEQUENCE [LARGE SCALE GENOMIC DNA]</scope>
    <source>
        <strain evidence="14 15">CBS 115571</strain>
    </source>
</reference>
<dbReference type="InterPro" id="IPR030217">
    <property type="entry name" value="NXF_fam"/>
</dbReference>
<dbReference type="EMBL" id="KZ825168">
    <property type="protein sequence ID" value="PYI16535.1"/>
    <property type="molecule type" value="Genomic_DNA"/>
</dbReference>
<dbReference type="SUPFAM" id="SSF46934">
    <property type="entry name" value="UBA-like"/>
    <property type="match status" value="1"/>
</dbReference>
<dbReference type="Pfam" id="PF03943">
    <property type="entry name" value="TAP_C"/>
    <property type="match status" value="1"/>
</dbReference>
<evidence type="ECO:0000256" key="10">
    <source>
        <dbReference type="ARBA" id="ARBA00069694"/>
    </source>
</evidence>
<dbReference type="GO" id="GO:0003723">
    <property type="term" value="F:RNA binding"/>
    <property type="evidence" value="ECO:0007669"/>
    <property type="project" value="TreeGrafter"/>
</dbReference>
<dbReference type="InterPro" id="IPR009060">
    <property type="entry name" value="UBA-like_sf"/>
</dbReference>
<dbReference type="GO" id="GO:0042272">
    <property type="term" value="C:nuclear RNA export factor complex"/>
    <property type="evidence" value="ECO:0007669"/>
    <property type="project" value="UniProtKB-ARBA"/>
</dbReference>
<dbReference type="InterPro" id="IPR005637">
    <property type="entry name" value="TAP_C_dom"/>
</dbReference>
<dbReference type="InterPro" id="IPR032675">
    <property type="entry name" value="LRR_dom_sf"/>
</dbReference>
<evidence type="ECO:0000256" key="8">
    <source>
        <dbReference type="ARBA" id="ARBA00023242"/>
    </source>
</evidence>
<dbReference type="Gene3D" id="3.10.450.50">
    <property type="match status" value="1"/>
</dbReference>
<dbReference type="Proteomes" id="UP000249829">
    <property type="component" value="Unassembled WGS sequence"/>
</dbReference>
<evidence type="ECO:0000259" key="13">
    <source>
        <dbReference type="PROSITE" id="PS51281"/>
    </source>
</evidence>
<evidence type="ECO:0000259" key="12">
    <source>
        <dbReference type="PROSITE" id="PS50177"/>
    </source>
</evidence>
<dbReference type="Pfam" id="PF22602">
    <property type="entry name" value="NXF_NTF2"/>
    <property type="match status" value="1"/>
</dbReference>
<dbReference type="Gene3D" id="1.10.8.10">
    <property type="entry name" value="DNA helicase RuvA subunit, C-terminal domain"/>
    <property type="match status" value="1"/>
</dbReference>
<dbReference type="SUPFAM" id="SSF52058">
    <property type="entry name" value="L domain-like"/>
    <property type="match status" value="1"/>
</dbReference>
<keyword evidence="15" id="KW-1185">Reference proteome</keyword>
<protein>
    <recommendedName>
        <fullName evidence="10">mRNA export factor MEX67</fullName>
    </recommendedName>
</protein>
<feature type="compositionally biased region" description="Polar residues" evidence="11">
    <location>
        <begin position="54"/>
        <end position="67"/>
    </location>
</feature>
<dbReference type="Pfam" id="PF24048">
    <property type="entry name" value="LRR_NXF1-5"/>
    <property type="match status" value="1"/>
</dbReference>
<evidence type="ECO:0000313" key="15">
    <source>
        <dbReference type="Proteomes" id="UP000249829"/>
    </source>
</evidence>
<comment type="function">
    <text evidence="9">Involved in the export of mRNA from the nucleus to the cytoplasm.</text>
</comment>
<proteinExistence type="inferred from homology"/>
<keyword evidence="5" id="KW-0433">Leucine-rich repeat</keyword>
<keyword evidence="7" id="KW-0509">mRNA transport</keyword>
<dbReference type="CDD" id="cd14342">
    <property type="entry name" value="UBA_TAP-C"/>
    <property type="match status" value="1"/>
</dbReference>
<dbReference type="SMART" id="SM00804">
    <property type="entry name" value="TAP_C"/>
    <property type="match status" value="1"/>
</dbReference>
<dbReference type="SUPFAM" id="SSF54427">
    <property type="entry name" value="NTF2-like"/>
    <property type="match status" value="1"/>
</dbReference>
<dbReference type="PANTHER" id="PTHR10662:SF22">
    <property type="entry name" value="NUCLEAR RNA EXPORT FACTOR 1"/>
    <property type="match status" value="1"/>
</dbReference>
<gene>
    <name evidence="14" type="ORF">BO99DRAFT_390527</name>
</gene>
<comment type="subcellular location">
    <subcellularLocation>
        <location evidence="1">Nucleus</location>
    </subcellularLocation>
</comment>
<evidence type="ECO:0000256" key="3">
    <source>
        <dbReference type="ARBA" id="ARBA00022448"/>
    </source>
</evidence>
<dbReference type="FunFam" id="1.10.8.10:FF:000018">
    <property type="entry name" value="Nuclear RNA export factor 1"/>
    <property type="match status" value="1"/>
</dbReference>
<evidence type="ECO:0000256" key="9">
    <source>
        <dbReference type="ARBA" id="ARBA00055253"/>
    </source>
</evidence>
<evidence type="ECO:0000256" key="1">
    <source>
        <dbReference type="ARBA" id="ARBA00004123"/>
    </source>
</evidence>
<dbReference type="FunFam" id="3.10.450.50:FF:000013">
    <property type="entry name" value="mRNA export factor mex67"/>
    <property type="match status" value="1"/>
</dbReference>
<feature type="compositionally biased region" description="Pro residues" evidence="11">
    <location>
        <begin position="612"/>
        <end position="622"/>
    </location>
</feature>
<dbReference type="FunFam" id="3.80.10.10:FF:000296">
    <property type="entry name" value="mRNA export factor MEX67"/>
    <property type="match status" value="1"/>
</dbReference>
<sequence length="695" mass="75770">MKNGKARGRPSASDRGGIRKRGAAKKVDREGDLVMDGNTSQARAKRGRGDSVRSGASSGTRSQTSTRAIDAIQKAISSNSESQQANIRQGGRASNLEQVRVNNWKGSKAKSNPDGGQESLIAFLEKKLSPPDARASARARITKVFITSVVLSDVLSFSVMSRLEGDAIIVSIKPELLNRMLQLNGFNFAGKILEIEKYDEAGIDQSMLPVNGSTPTAADTKAKMTAFLAKRFNRENKLLDLSDLRNDPDLIAMGIFQSTSTESKFFPALMKVWELNLSLVFDSPAARRQAVESVSLRANKLENLKMVTTLAQAFPDLKNLDLSHNDFKDAQSLLAWRHKFENLELLDLSNTPFSADPTFKDTMLKWYLKLRVLNGIEVRTAEELAALKKSPIPVQAPYFRDEGCIAENFIRAFFSGYDNDRNGLLDSVYDNESTFTLNINTAAPRAQQADVAAWDAYIKNSRNLLRITHLTARMSRSHNGAEKIRKLWNSLPATRHPDIAAHPQDWLIECYPIPGLADPTGQSPTGVGGLLITVHGKYDEIGKGSKIDTRSFDRTFVLGPGGGAGGVRVINDILCCRAYGGNEAWAPETEVAAQPAAQQATPQQSIDQAAVPPQPVVGPPATPEGYGMPAPGKSETQVQQEQLVIQVMSQTGMTLQYSELAISGNGWDLDKALQDFAKLKEQGTLPPEAFLAGTV</sequence>
<evidence type="ECO:0000256" key="7">
    <source>
        <dbReference type="ARBA" id="ARBA00022816"/>
    </source>
</evidence>
<dbReference type="PANTHER" id="PTHR10662">
    <property type="entry name" value="NUCLEAR RNA EXPORT FACTOR"/>
    <property type="match status" value="1"/>
</dbReference>
<dbReference type="Gene3D" id="3.80.10.10">
    <property type="entry name" value="Ribonuclease Inhibitor"/>
    <property type="match status" value="1"/>
</dbReference>
<keyword evidence="3" id="KW-0813">Transport</keyword>
<feature type="region of interest" description="Disordered" evidence="11">
    <location>
        <begin position="595"/>
        <end position="638"/>
    </location>
</feature>
<organism evidence="14 15">
    <name type="scientific">Aspergillus violaceofuscus (strain CBS 115571)</name>
    <dbReference type="NCBI Taxonomy" id="1450538"/>
    <lineage>
        <taxon>Eukaryota</taxon>
        <taxon>Fungi</taxon>
        <taxon>Dikarya</taxon>
        <taxon>Ascomycota</taxon>
        <taxon>Pezizomycotina</taxon>
        <taxon>Eurotiomycetes</taxon>
        <taxon>Eurotiomycetidae</taxon>
        <taxon>Eurotiales</taxon>
        <taxon>Aspergillaceae</taxon>
        <taxon>Aspergillus</taxon>
    </lineage>
</organism>
<dbReference type="PROSITE" id="PS50177">
    <property type="entry name" value="NTF2_DOMAIN"/>
    <property type="match status" value="1"/>
</dbReference>
<feature type="compositionally biased region" description="Polar residues" evidence="11">
    <location>
        <begin position="75"/>
        <end position="87"/>
    </location>
</feature>
<dbReference type="GO" id="GO:0016973">
    <property type="term" value="P:poly(A)+ mRNA export from nucleus"/>
    <property type="evidence" value="ECO:0007669"/>
    <property type="project" value="TreeGrafter"/>
</dbReference>
<feature type="domain" description="NTF2" evidence="12">
    <location>
        <begin position="405"/>
        <end position="576"/>
    </location>
</feature>
<evidence type="ECO:0000256" key="11">
    <source>
        <dbReference type="SAM" id="MobiDB-lite"/>
    </source>
</evidence>
<evidence type="ECO:0000256" key="2">
    <source>
        <dbReference type="ARBA" id="ARBA00009285"/>
    </source>
</evidence>
<comment type="similarity">
    <text evidence="2">Belongs to the NXF family.</text>
</comment>
<dbReference type="InterPro" id="IPR018222">
    <property type="entry name" value="Nuclear_transport_factor_2_euk"/>
</dbReference>
<dbReference type="STRING" id="1450538.A0A2V5GYI2"/>
<accession>A0A2V5GYI2</accession>
<evidence type="ECO:0000256" key="4">
    <source>
        <dbReference type="ARBA" id="ARBA00022490"/>
    </source>
</evidence>
<dbReference type="InterPro" id="IPR057125">
    <property type="entry name" value="NXF1/2/3/5-like_LRR"/>
</dbReference>
<keyword evidence="8" id="KW-0539">Nucleus</keyword>
<keyword evidence="4" id="KW-0963">Cytoplasm</keyword>
<feature type="region of interest" description="Disordered" evidence="11">
    <location>
        <begin position="1"/>
        <end position="98"/>
    </location>
</feature>